<dbReference type="CDD" id="cd14948">
    <property type="entry name" value="BACON"/>
    <property type="match status" value="1"/>
</dbReference>
<dbReference type="InterPro" id="IPR020864">
    <property type="entry name" value="MACPF"/>
</dbReference>
<reference evidence="3 4" key="1">
    <citation type="submission" date="2018-08" db="EMBL/GenBank/DDBJ databases">
        <title>A genome reference for cultivated species of the human gut microbiota.</title>
        <authorList>
            <person name="Zou Y."/>
            <person name="Xue W."/>
            <person name="Luo G."/>
        </authorList>
    </citation>
    <scope>NUCLEOTIDE SEQUENCE [LARGE SCALE GENOMIC DNA]</scope>
    <source>
        <strain evidence="3 4">AF22-3AC</strain>
    </source>
</reference>
<gene>
    <name evidence="3" type="ORF">DWX97_05450</name>
</gene>
<feature type="domain" description="MACPF" evidence="1">
    <location>
        <begin position="284"/>
        <end position="457"/>
    </location>
</feature>
<feature type="domain" description="BACON" evidence="2">
    <location>
        <begin position="83"/>
        <end position="139"/>
    </location>
</feature>
<name>A0A412IL47_9BACE</name>
<dbReference type="PROSITE" id="PS51257">
    <property type="entry name" value="PROKAR_LIPOPROTEIN"/>
    <property type="match status" value="1"/>
</dbReference>
<evidence type="ECO:0000259" key="2">
    <source>
        <dbReference type="Pfam" id="PF13004"/>
    </source>
</evidence>
<dbReference type="InterPro" id="IPR013783">
    <property type="entry name" value="Ig-like_fold"/>
</dbReference>
<dbReference type="InterPro" id="IPR024361">
    <property type="entry name" value="BACON"/>
</dbReference>
<dbReference type="Pfam" id="PF13004">
    <property type="entry name" value="BACON"/>
    <property type="match status" value="1"/>
</dbReference>
<comment type="caution">
    <text evidence="3">The sequence shown here is derived from an EMBL/GenBank/DDBJ whole genome shotgun (WGS) entry which is preliminary data.</text>
</comment>
<sequence>MPENKRLINQESKMLKRLLFPLTLLLCLAVATTSCRDDDDGLIDLPEELVSGPIRISVPENPWRIKRVADYYAFYVECQGSGWIATCESEWLTLTPTEGSESQYIRFDVEENTEPFARVAVITIADAKEPDTYRVQVRIRQSGYNDEDNATLTGDMQKKHRMGYGYDIMKEYASDGSYSDNPVLDYDKVVEAEEAKGITIISEDRRHYQDLEIFSGTTITELAGKLTRNMDSKATFLGCGKISDTKTDIYRNKTIEEVCGLVRLKQIISSRTIDIGMLRSQATSDDSPLYSQEFRKALKELNENNAYAFLNKFRTHLVVSADLGGSLELHTTITRETSIETQHSVTTVTKKVFGKNKGQSSQSYDTYQGEIGIDYKADLTCVGGDSKTHGVMQAAVNAKRQITPDEIKKWQASFNIDPADTGKEYNVGMVGCRLIPIYEIINDPDKRRLVQIAFSKYTNSPEMAPKPEDTPARIEIDIVRKEWLQRQSSCALKADTRNKNRYFIFVKEYVPAIRRDDAVIIAYPFIEEKPYFYCGVFIGDADNHPGAVRWLGNNCLYEPNDSVRYDNAQFAHLFDANSKSLKQLYFYNAAVQIMPPKQNNKYIVEDSIHSITSVHPLRASSKKIIYSAGDDENDKLYLIKVGPLMWFEASYSLQKRDIIDNTDYVPFNKSEGANKFHMCKPTNDLYQAFYWSDINHYLPTDNQINSLMKVCNGNEKVLFELNPGNLSNLLGLKWGKGAFRHLSGSSYDKFDTEAIVFPIRDMTPKQDFLPDIARITKSGRASRISMKDYQLATIGSTDCATLLLPIYMVAETFD</sequence>
<dbReference type="AlphaFoldDB" id="A0A412IL47"/>
<dbReference type="Pfam" id="PF01823">
    <property type="entry name" value="MACPF"/>
    <property type="match status" value="1"/>
</dbReference>
<dbReference type="Proteomes" id="UP000283341">
    <property type="component" value="Unassembled WGS sequence"/>
</dbReference>
<accession>A0A412IL47</accession>
<dbReference type="Gene3D" id="2.60.40.10">
    <property type="entry name" value="Immunoglobulins"/>
    <property type="match status" value="1"/>
</dbReference>
<protein>
    <submittedName>
        <fullName evidence="3">Uncharacterized protein</fullName>
    </submittedName>
</protein>
<evidence type="ECO:0000259" key="1">
    <source>
        <dbReference type="Pfam" id="PF01823"/>
    </source>
</evidence>
<dbReference type="EMBL" id="QRVJ01000003">
    <property type="protein sequence ID" value="RGS38441.1"/>
    <property type="molecule type" value="Genomic_DNA"/>
</dbReference>
<evidence type="ECO:0000313" key="4">
    <source>
        <dbReference type="Proteomes" id="UP000283341"/>
    </source>
</evidence>
<evidence type="ECO:0000313" key="3">
    <source>
        <dbReference type="EMBL" id="RGS38441.1"/>
    </source>
</evidence>
<organism evidence="3 4">
    <name type="scientific">Bacteroides cellulosilyticus</name>
    <dbReference type="NCBI Taxonomy" id="246787"/>
    <lineage>
        <taxon>Bacteria</taxon>
        <taxon>Pseudomonadati</taxon>
        <taxon>Bacteroidota</taxon>
        <taxon>Bacteroidia</taxon>
        <taxon>Bacteroidales</taxon>
        <taxon>Bacteroidaceae</taxon>
        <taxon>Bacteroides</taxon>
    </lineage>
</organism>
<proteinExistence type="predicted"/>